<accession>A0A518JM13</accession>
<keyword evidence="3 5" id="KW-0687">Ribonucleoprotein</keyword>
<name>A0A518JM13_9BACT</name>
<dbReference type="NCBIfam" id="TIGR01031">
    <property type="entry name" value="rpmF_bact"/>
    <property type="match status" value="1"/>
</dbReference>
<dbReference type="SUPFAM" id="SSF57829">
    <property type="entry name" value="Zn-binding ribosomal proteins"/>
    <property type="match status" value="1"/>
</dbReference>
<dbReference type="InterPro" id="IPR002677">
    <property type="entry name" value="Ribosomal_bL32"/>
</dbReference>
<evidence type="ECO:0000313" key="7">
    <source>
        <dbReference type="EMBL" id="QDV66578.1"/>
    </source>
</evidence>
<reference evidence="7 8" key="1">
    <citation type="submission" date="2019-02" db="EMBL/GenBank/DDBJ databases">
        <title>Deep-cultivation of Planctomycetes and their phenomic and genomic characterization uncovers novel biology.</title>
        <authorList>
            <person name="Wiegand S."/>
            <person name="Jogler M."/>
            <person name="Boedeker C."/>
            <person name="Pinto D."/>
            <person name="Vollmers J."/>
            <person name="Rivas-Marin E."/>
            <person name="Kohn T."/>
            <person name="Peeters S.H."/>
            <person name="Heuer A."/>
            <person name="Rast P."/>
            <person name="Oberbeckmann S."/>
            <person name="Bunk B."/>
            <person name="Jeske O."/>
            <person name="Meyerdierks A."/>
            <person name="Storesund J.E."/>
            <person name="Kallscheuer N."/>
            <person name="Luecker S."/>
            <person name="Lage O.M."/>
            <person name="Pohl T."/>
            <person name="Merkel B.J."/>
            <person name="Hornburger P."/>
            <person name="Mueller R.-W."/>
            <person name="Bruemmer F."/>
            <person name="Labrenz M."/>
            <person name="Spormann A.M."/>
            <person name="Op den Camp H."/>
            <person name="Overmann J."/>
            <person name="Amann R."/>
            <person name="Jetten M.S.M."/>
            <person name="Mascher T."/>
            <person name="Medema M.H."/>
            <person name="Devos D.P."/>
            <person name="Kaster A.-K."/>
            <person name="Ovreas L."/>
            <person name="Rohde M."/>
            <person name="Galperin M.Y."/>
            <person name="Jogler C."/>
        </authorList>
    </citation>
    <scope>NUCLEOTIDE SEQUENCE [LARGE SCALE GENOMIC DNA]</scope>
    <source>
        <strain evidence="7 8">Poly24</strain>
    </source>
</reference>
<protein>
    <recommendedName>
        <fullName evidence="4 5">Large ribosomal subunit protein bL32</fullName>
    </recommendedName>
</protein>
<keyword evidence="2 5" id="KW-0689">Ribosomal protein</keyword>
<sequence length="60" mass="6906">MAVPKRKHSNSRTNKRRSHDHLSRKQLTYCPQCSSATPTHTVCPKCGYYMGRTIVEVNED</sequence>
<proteinExistence type="inferred from homology"/>
<dbReference type="AlphaFoldDB" id="A0A518JM13"/>
<evidence type="ECO:0000256" key="5">
    <source>
        <dbReference type="HAMAP-Rule" id="MF_00340"/>
    </source>
</evidence>
<dbReference type="GO" id="GO:0003735">
    <property type="term" value="F:structural constituent of ribosome"/>
    <property type="evidence" value="ECO:0007669"/>
    <property type="project" value="InterPro"/>
</dbReference>
<dbReference type="HAMAP" id="MF_00340">
    <property type="entry name" value="Ribosomal_bL32"/>
    <property type="match status" value="1"/>
</dbReference>
<dbReference type="Pfam" id="PF01783">
    <property type="entry name" value="Ribosomal_L32p"/>
    <property type="match status" value="1"/>
</dbReference>
<comment type="similarity">
    <text evidence="1 5">Belongs to the bacterial ribosomal protein bL32 family.</text>
</comment>
<keyword evidence="8" id="KW-1185">Reference proteome</keyword>
<dbReference type="GO" id="GO:0015934">
    <property type="term" value="C:large ribosomal subunit"/>
    <property type="evidence" value="ECO:0007669"/>
    <property type="project" value="InterPro"/>
</dbReference>
<evidence type="ECO:0000256" key="1">
    <source>
        <dbReference type="ARBA" id="ARBA00008560"/>
    </source>
</evidence>
<dbReference type="EMBL" id="CP036348">
    <property type="protein sequence ID" value="QDV66578.1"/>
    <property type="molecule type" value="Genomic_DNA"/>
</dbReference>
<dbReference type="PANTHER" id="PTHR35534">
    <property type="entry name" value="50S RIBOSOMAL PROTEIN L32"/>
    <property type="match status" value="1"/>
</dbReference>
<evidence type="ECO:0000256" key="2">
    <source>
        <dbReference type="ARBA" id="ARBA00022980"/>
    </source>
</evidence>
<dbReference type="InterPro" id="IPR011332">
    <property type="entry name" value="Ribosomal_zn-bd"/>
</dbReference>
<evidence type="ECO:0000256" key="6">
    <source>
        <dbReference type="SAM" id="MobiDB-lite"/>
    </source>
</evidence>
<dbReference type="RefSeq" id="WP_145089349.1">
    <property type="nucleotide sequence ID" value="NZ_CP036348.1"/>
</dbReference>
<feature type="region of interest" description="Disordered" evidence="6">
    <location>
        <begin position="1"/>
        <end position="24"/>
    </location>
</feature>
<evidence type="ECO:0000256" key="3">
    <source>
        <dbReference type="ARBA" id="ARBA00023274"/>
    </source>
</evidence>
<dbReference type="OrthoDB" id="9812874at2"/>
<dbReference type="Proteomes" id="UP000315082">
    <property type="component" value="Chromosome"/>
</dbReference>
<gene>
    <name evidence="5 7" type="primary">rpmF</name>
    <name evidence="7" type="ORF">Poly24_02650</name>
</gene>
<organism evidence="7 8">
    <name type="scientific">Rosistilla carotiformis</name>
    <dbReference type="NCBI Taxonomy" id="2528017"/>
    <lineage>
        <taxon>Bacteria</taxon>
        <taxon>Pseudomonadati</taxon>
        <taxon>Planctomycetota</taxon>
        <taxon>Planctomycetia</taxon>
        <taxon>Pirellulales</taxon>
        <taxon>Pirellulaceae</taxon>
        <taxon>Rosistilla</taxon>
    </lineage>
</organism>
<evidence type="ECO:0000256" key="4">
    <source>
        <dbReference type="ARBA" id="ARBA00035178"/>
    </source>
</evidence>
<evidence type="ECO:0000313" key="8">
    <source>
        <dbReference type="Proteomes" id="UP000315082"/>
    </source>
</evidence>
<dbReference type="InterPro" id="IPR044957">
    <property type="entry name" value="Ribosomal_bL32_bact"/>
</dbReference>
<dbReference type="PANTHER" id="PTHR35534:SF1">
    <property type="entry name" value="LARGE RIBOSOMAL SUBUNIT PROTEIN BL32"/>
    <property type="match status" value="1"/>
</dbReference>
<dbReference type="KEGG" id="rcf:Poly24_02650"/>
<dbReference type="GO" id="GO:0006412">
    <property type="term" value="P:translation"/>
    <property type="evidence" value="ECO:0007669"/>
    <property type="project" value="UniProtKB-UniRule"/>
</dbReference>